<evidence type="ECO:0000259" key="3">
    <source>
        <dbReference type="Pfam" id="PF23643"/>
    </source>
</evidence>
<reference evidence="5 6" key="1">
    <citation type="submission" date="2019-07" db="EMBL/GenBank/DDBJ databases">
        <title>Draft genome assembly of a fouling barnacle, Amphibalanus amphitrite (Darwin, 1854): The first reference genome for Thecostraca.</title>
        <authorList>
            <person name="Kim W."/>
        </authorList>
    </citation>
    <scope>NUCLEOTIDE SEQUENCE [LARGE SCALE GENOMIC DNA]</scope>
    <source>
        <strain evidence="5">SNU_AA5</strain>
        <tissue evidence="5">Soma without cirri and trophi</tissue>
    </source>
</reference>
<dbReference type="PANTHER" id="PTHR13134:SF3">
    <property type="entry name" value="TRAFFICKING PROTEIN PARTICLE COMPLEX SUBUNIT 13"/>
    <property type="match status" value="1"/>
</dbReference>
<dbReference type="Proteomes" id="UP000440578">
    <property type="component" value="Unassembled WGS sequence"/>
</dbReference>
<dbReference type="PANTHER" id="PTHR13134">
    <property type="entry name" value="TRAFFICKING PROTEIN PARTICLE COMPLEX SUBUNIT 13"/>
    <property type="match status" value="1"/>
</dbReference>
<comment type="caution">
    <text evidence="5">The sequence shown here is derived from an EMBL/GenBank/DDBJ whole genome shotgun (WGS) entry which is preliminary data.</text>
</comment>
<proteinExistence type="inferred from homology"/>
<dbReference type="OrthoDB" id="10250284at2759"/>
<dbReference type="EMBL" id="VIIS01001992">
    <property type="protein sequence ID" value="KAF0289936.1"/>
    <property type="molecule type" value="Genomic_DNA"/>
</dbReference>
<dbReference type="InterPro" id="IPR055429">
    <property type="entry name" value="TRAPPC13_M"/>
</dbReference>
<name>A0A6A4V5Q8_AMPAM</name>
<sequence>MDNKEEHIVALKVMRLTRPTLYSNPVVSCDPRDLPGTTLSAAPDVTRLPHLPHLQLGEMLLLPQSFGSIYLGETFSCYLSVHNHSTGAAACELTVRAELQTGSQRLTLTPTAGADRPASLAPAASRDHLIQHEVKDTGAHILVCAINYTTEAGVNMFFRKFFKFEVLKPLDVKTKLYNGESDEVCLEAQIQNVTPSAICMETVTLEPSPLFDAVDLNTSAEGDGSVFGASGWLGPQDSRQYLFCLRPRPELRLASAKQLKGVTNMGKLDITWRTNLGERGRLQTSQLQRMAPTYGDLRLTIEDIPSVVALDQTFTFTCRVHNASDRTLALALRLETPSAGLVWRGVSGRPLGRLAAGASATVPLTLTARRLGLQPVTGVRLLDAALNRPYDYDNLAQVFVAAPAPAERQPETAAC</sequence>
<protein>
    <submittedName>
        <fullName evidence="5">Trafficking protein particle complex subunit 13</fullName>
    </submittedName>
</protein>
<gene>
    <name evidence="5" type="primary">trappc13_1</name>
    <name evidence="5" type="ORF">FJT64_011836</name>
</gene>
<dbReference type="AlphaFoldDB" id="A0A6A4V5Q8"/>
<dbReference type="Pfam" id="PF06159">
    <property type="entry name" value="TRAPPC13_N"/>
    <property type="match status" value="1"/>
</dbReference>
<dbReference type="InterPro" id="IPR055428">
    <property type="entry name" value="TRAPPC13_C"/>
</dbReference>
<evidence type="ECO:0000313" key="5">
    <source>
        <dbReference type="EMBL" id="KAF0289936.1"/>
    </source>
</evidence>
<accession>A0A6A4V5Q8</accession>
<organism evidence="5 6">
    <name type="scientific">Amphibalanus amphitrite</name>
    <name type="common">Striped barnacle</name>
    <name type="synonym">Balanus amphitrite</name>
    <dbReference type="NCBI Taxonomy" id="1232801"/>
    <lineage>
        <taxon>Eukaryota</taxon>
        <taxon>Metazoa</taxon>
        <taxon>Ecdysozoa</taxon>
        <taxon>Arthropoda</taxon>
        <taxon>Crustacea</taxon>
        <taxon>Multicrustacea</taxon>
        <taxon>Cirripedia</taxon>
        <taxon>Thoracica</taxon>
        <taxon>Thoracicalcarea</taxon>
        <taxon>Balanomorpha</taxon>
        <taxon>Balanoidea</taxon>
        <taxon>Balanidae</taxon>
        <taxon>Amphibalaninae</taxon>
        <taxon>Amphibalanus</taxon>
    </lineage>
</organism>
<dbReference type="Pfam" id="PF23647">
    <property type="entry name" value="TRAPPC13_M"/>
    <property type="match status" value="1"/>
</dbReference>
<dbReference type="InterPro" id="IPR055427">
    <property type="entry name" value="TRAPPC13_N"/>
</dbReference>
<dbReference type="Pfam" id="PF23643">
    <property type="entry name" value="TRAPPC13_C"/>
    <property type="match status" value="1"/>
</dbReference>
<evidence type="ECO:0000259" key="4">
    <source>
        <dbReference type="Pfam" id="PF23647"/>
    </source>
</evidence>
<keyword evidence="6" id="KW-1185">Reference proteome</keyword>
<evidence type="ECO:0000313" key="6">
    <source>
        <dbReference type="Proteomes" id="UP000440578"/>
    </source>
</evidence>
<feature type="domain" description="Trafficking protein particle complex subunit 13 N-terminal" evidence="2">
    <location>
        <begin position="7"/>
        <end position="166"/>
    </location>
</feature>
<comment type="similarity">
    <text evidence="1">Belongs to the TRAPPC13 family.</text>
</comment>
<feature type="domain" description="Trafficking protein particle complex subunit 13 C-terminal" evidence="3">
    <location>
        <begin position="305"/>
        <end position="400"/>
    </location>
</feature>
<dbReference type="GO" id="GO:1990072">
    <property type="term" value="C:TRAPPIII protein complex"/>
    <property type="evidence" value="ECO:0007669"/>
    <property type="project" value="TreeGrafter"/>
</dbReference>
<evidence type="ECO:0000256" key="1">
    <source>
        <dbReference type="ARBA" id="ARBA00010785"/>
    </source>
</evidence>
<evidence type="ECO:0000259" key="2">
    <source>
        <dbReference type="Pfam" id="PF06159"/>
    </source>
</evidence>
<dbReference type="InterPro" id="IPR010378">
    <property type="entry name" value="TRAPPC13"/>
</dbReference>
<feature type="domain" description="Trafficking protein particle complex subunit 13 middle" evidence="4">
    <location>
        <begin position="170"/>
        <end position="292"/>
    </location>
</feature>